<dbReference type="Gene3D" id="1.10.287.110">
    <property type="entry name" value="DnaJ domain"/>
    <property type="match status" value="1"/>
</dbReference>
<dbReference type="InterPro" id="IPR001623">
    <property type="entry name" value="DnaJ_domain"/>
</dbReference>
<dbReference type="RefSeq" id="WP_345344973.1">
    <property type="nucleotide sequence ID" value="NZ_BAABFB010000038.1"/>
</dbReference>
<dbReference type="EMBL" id="BAABFB010000038">
    <property type="protein sequence ID" value="GAA4479041.1"/>
    <property type="molecule type" value="Genomic_DNA"/>
</dbReference>
<dbReference type="Proteomes" id="UP001501183">
    <property type="component" value="Unassembled WGS sequence"/>
</dbReference>
<dbReference type="PRINTS" id="PR00625">
    <property type="entry name" value="JDOMAIN"/>
</dbReference>
<sequence length="106" mass="11905">MDNGQNLYRVLGVAPTATHEEILRAYRGMLRRTHPDTRSAASCAQSDELLRQVLAAYAVLRDPQRRADYDRRRAASASGPPTPVRVHWYPARFSIPLRAGPVTRHG</sequence>
<organism evidence="2 3">
    <name type="scientific">Rhodococcus olei</name>
    <dbReference type="NCBI Taxonomy" id="2161675"/>
    <lineage>
        <taxon>Bacteria</taxon>
        <taxon>Bacillati</taxon>
        <taxon>Actinomycetota</taxon>
        <taxon>Actinomycetes</taxon>
        <taxon>Mycobacteriales</taxon>
        <taxon>Nocardiaceae</taxon>
        <taxon>Rhodococcus</taxon>
    </lineage>
</organism>
<accession>A0ABP8P3D6</accession>
<reference evidence="3" key="1">
    <citation type="journal article" date="2019" name="Int. J. Syst. Evol. Microbiol.">
        <title>The Global Catalogue of Microorganisms (GCM) 10K type strain sequencing project: providing services to taxonomists for standard genome sequencing and annotation.</title>
        <authorList>
            <consortium name="The Broad Institute Genomics Platform"/>
            <consortium name="The Broad Institute Genome Sequencing Center for Infectious Disease"/>
            <person name="Wu L."/>
            <person name="Ma J."/>
        </authorList>
    </citation>
    <scope>NUCLEOTIDE SEQUENCE [LARGE SCALE GENOMIC DNA]</scope>
    <source>
        <strain evidence="3">JCM 32206</strain>
    </source>
</reference>
<dbReference type="Pfam" id="PF00226">
    <property type="entry name" value="DnaJ"/>
    <property type="match status" value="1"/>
</dbReference>
<proteinExistence type="predicted"/>
<gene>
    <name evidence="2" type="ORF">GCM10023094_23560</name>
</gene>
<dbReference type="SMART" id="SM00271">
    <property type="entry name" value="DnaJ"/>
    <property type="match status" value="1"/>
</dbReference>
<dbReference type="InterPro" id="IPR036869">
    <property type="entry name" value="J_dom_sf"/>
</dbReference>
<name>A0ABP8P3D6_9NOCA</name>
<protein>
    <recommendedName>
        <fullName evidence="1">J domain-containing protein</fullName>
    </recommendedName>
</protein>
<dbReference type="SUPFAM" id="SSF46565">
    <property type="entry name" value="Chaperone J-domain"/>
    <property type="match status" value="1"/>
</dbReference>
<evidence type="ECO:0000313" key="3">
    <source>
        <dbReference type="Proteomes" id="UP001501183"/>
    </source>
</evidence>
<comment type="caution">
    <text evidence="2">The sequence shown here is derived from an EMBL/GenBank/DDBJ whole genome shotgun (WGS) entry which is preliminary data.</text>
</comment>
<evidence type="ECO:0000313" key="2">
    <source>
        <dbReference type="EMBL" id="GAA4479041.1"/>
    </source>
</evidence>
<feature type="domain" description="J" evidence="1">
    <location>
        <begin position="6"/>
        <end position="73"/>
    </location>
</feature>
<dbReference type="CDD" id="cd06257">
    <property type="entry name" value="DnaJ"/>
    <property type="match status" value="1"/>
</dbReference>
<dbReference type="InterPro" id="IPR050817">
    <property type="entry name" value="DjlA_DnaK_co-chaperone"/>
</dbReference>
<dbReference type="PROSITE" id="PS50076">
    <property type="entry name" value="DNAJ_2"/>
    <property type="match status" value="1"/>
</dbReference>
<keyword evidence="3" id="KW-1185">Reference proteome</keyword>
<evidence type="ECO:0000259" key="1">
    <source>
        <dbReference type="PROSITE" id="PS50076"/>
    </source>
</evidence>
<dbReference type="PANTHER" id="PTHR24074">
    <property type="entry name" value="CO-CHAPERONE PROTEIN DJLA"/>
    <property type="match status" value="1"/>
</dbReference>